<evidence type="ECO:0000256" key="6">
    <source>
        <dbReference type="RuleBase" id="RU368030"/>
    </source>
</evidence>
<dbReference type="PANTHER" id="PTHR38779">
    <property type="entry name" value="TYPE II SECRETION SYSTEM PROTEIN I-RELATED"/>
    <property type="match status" value="1"/>
</dbReference>
<dbReference type="InterPro" id="IPR010052">
    <property type="entry name" value="T2SS_protein-GspI"/>
</dbReference>
<name>A0A1T1HDJ9_OCELI</name>
<comment type="subunit">
    <text evidence="6">Type II secretion is composed of four main components: the outer membrane complex, the inner membrane complex, the cytoplasmic secretion ATPase and the periplasm-spanning pseudopilus.</text>
</comment>
<dbReference type="PANTHER" id="PTHR38779:SF2">
    <property type="entry name" value="TYPE II SECRETION SYSTEM PROTEIN I-RELATED"/>
    <property type="match status" value="1"/>
</dbReference>
<comment type="function">
    <text evidence="6">Component of the type II secretion system required for the energy-dependent secretion of extracellular factors such as proteases and toxins from the periplasm.</text>
</comment>
<keyword evidence="4" id="KW-1133">Transmembrane helix</keyword>
<dbReference type="SUPFAM" id="SSF54523">
    <property type="entry name" value="Pili subunits"/>
    <property type="match status" value="1"/>
</dbReference>
<dbReference type="GO" id="GO:0015627">
    <property type="term" value="C:type II protein secretion system complex"/>
    <property type="evidence" value="ECO:0007669"/>
    <property type="project" value="UniProtKB-UniRule"/>
</dbReference>
<comment type="subcellular location">
    <subcellularLocation>
        <location evidence="6">Cell inner membrane</location>
        <topology evidence="6">Single-pass membrane protein</topology>
    </subcellularLocation>
    <subcellularLocation>
        <location evidence="1">Membrane</location>
        <topology evidence="1">Single-pass membrane protein</topology>
    </subcellularLocation>
</comment>
<evidence type="ECO:0000313" key="9">
    <source>
        <dbReference type="Proteomes" id="UP000190064"/>
    </source>
</evidence>
<reference evidence="8" key="1">
    <citation type="submission" date="2017-02" db="EMBL/GenBank/DDBJ databases">
        <title>Draft Genome Sequence of the Salt Water Bacterium Oceanospirillum linum ATCC 11336.</title>
        <authorList>
            <person name="Trachtenberg A.M."/>
            <person name="Carney J.G."/>
            <person name="Linnane J.D."/>
            <person name="Rheaume B.A."/>
            <person name="Pitts N.L."/>
            <person name="Mykles D.L."/>
            <person name="Maclea K.S."/>
        </authorList>
    </citation>
    <scope>NUCLEOTIDE SEQUENCE [LARGE SCALE GENOMIC DNA]</scope>
    <source>
        <strain evidence="8">ATCC 11336</strain>
    </source>
</reference>
<dbReference type="STRING" id="966.BTA35_0206260"/>
<evidence type="ECO:0000256" key="3">
    <source>
        <dbReference type="ARBA" id="ARBA00022692"/>
    </source>
</evidence>
<dbReference type="InterPro" id="IPR003413">
    <property type="entry name" value="T2SS_GspI_C"/>
</dbReference>
<dbReference type="GO" id="GO:0005886">
    <property type="term" value="C:plasma membrane"/>
    <property type="evidence" value="ECO:0007669"/>
    <property type="project" value="UniProtKB-SubCell"/>
</dbReference>
<comment type="PTM">
    <text evidence="6">Cleaved by prepilin peptidase.</text>
</comment>
<dbReference type="Proteomes" id="UP000190064">
    <property type="component" value="Unassembled WGS sequence"/>
</dbReference>
<dbReference type="Gene3D" id="3.30.1300.30">
    <property type="entry name" value="GSPII I/J protein-like"/>
    <property type="match status" value="1"/>
</dbReference>
<dbReference type="GO" id="GO:0015628">
    <property type="term" value="P:protein secretion by the type II secretion system"/>
    <property type="evidence" value="ECO:0007669"/>
    <property type="project" value="UniProtKB-UniRule"/>
</dbReference>
<keyword evidence="5" id="KW-0472">Membrane</keyword>
<evidence type="ECO:0000313" key="8">
    <source>
        <dbReference type="EMBL" id="OOV87939.1"/>
    </source>
</evidence>
<dbReference type="Pfam" id="PF02501">
    <property type="entry name" value="T2SSI"/>
    <property type="match status" value="1"/>
</dbReference>
<evidence type="ECO:0000256" key="4">
    <source>
        <dbReference type="ARBA" id="ARBA00022989"/>
    </source>
</evidence>
<dbReference type="NCBIfam" id="TIGR01707">
    <property type="entry name" value="gspI"/>
    <property type="match status" value="1"/>
</dbReference>
<dbReference type="EMBL" id="MTSD02000002">
    <property type="protein sequence ID" value="OOV87939.1"/>
    <property type="molecule type" value="Genomic_DNA"/>
</dbReference>
<evidence type="ECO:0000256" key="5">
    <source>
        <dbReference type="ARBA" id="ARBA00023136"/>
    </source>
</evidence>
<keyword evidence="9" id="KW-1185">Reference proteome</keyword>
<proteinExistence type="inferred from homology"/>
<keyword evidence="3" id="KW-0812">Transmembrane</keyword>
<organism evidence="8 9">
    <name type="scientific">Oceanospirillum linum</name>
    <dbReference type="NCBI Taxonomy" id="966"/>
    <lineage>
        <taxon>Bacteria</taxon>
        <taxon>Pseudomonadati</taxon>
        <taxon>Pseudomonadota</taxon>
        <taxon>Gammaproteobacteria</taxon>
        <taxon>Oceanospirillales</taxon>
        <taxon>Oceanospirillaceae</taxon>
        <taxon>Oceanospirillum</taxon>
    </lineage>
</organism>
<keyword evidence="6" id="KW-0997">Cell inner membrane</keyword>
<evidence type="ECO:0000256" key="1">
    <source>
        <dbReference type="ARBA" id="ARBA00004167"/>
    </source>
</evidence>
<comment type="similarity">
    <text evidence="6">Belongs to the GSP I family.</text>
</comment>
<sequence>MIALAILAVASAGLLTASSGYVRQSSQLEQRVIANWVAQNKMNELRLAGTPPGIGESSSEAELAGRHFLVKAQVFSTESPFLVRVELEVYRHEDGDTASAKSFALARLTSFMRTEL</sequence>
<comment type="caution">
    <text evidence="8">The sequence shown here is derived from an EMBL/GenBank/DDBJ whole genome shotgun (WGS) entry which is preliminary data.</text>
</comment>
<accession>A0A1T1HDJ9</accession>
<dbReference type="InterPro" id="IPR045584">
    <property type="entry name" value="Pilin-like"/>
</dbReference>
<dbReference type="AlphaFoldDB" id="A0A1T1HDJ9"/>
<evidence type="ECO:0000259" key="7">
    <source>
        <dbReference type="Pfam" id="PF02501"/>
    </source>
</evidence>
<keyword evidence="6" id="KW-1003">Cell membrane</keyword>
<keyword evidence="2 6" id="KW-0488">Methylation</keyword>
<evidence type="ECO:0000256" key="2">
    <source>
        <dbReference type="ARBA" id="ARBA00022481"/>
    </source>
</evidence>
<protein>
    <recommendedName>
        <fullName evidence="6">Type II secretion system protein I</fullName>
        <shortName evidence="6">T2SS minor pseudopilin I</shortName>
    </recommendedName>
</protein>
<gene>
    <name evidence="8" type="ORF">BTA35_0206260</name>
</gene>
<feature type="domain" description="Type II secretion system protein GspI C-terminal" evidence="7">
    <location>
        <begin position="28"/>
        <end position="100"/>
    </location>
</feature>